<keyword evidence="2" id="KW-0536">Nodulation</keyword>
<dbReference type="GO" id="GO:0003700">
    <property type="term" value="F:DNA-binding transcription factor activity"/>
    <property type="evidence" value="ECO:0007669"/>
    <property type="project" value="InterPro"/>
</dbReference>
<dbReference type="Gene3D" id="1.10.10.10">
    <property type="entry name" value="Winged helix-like DNA-binding domain superfamily/Winged helix DNA-binding domain"/>
    <property type="match status" value="1"/>
</dbReference>
<gene>
    <name evidence="7" type="ORF">CN311_11355</name>
</gene>
<dbReference type="EMBL" id="NWQG01000056">
    <property type="protein sequence ID" value="PDQ20972.1"/>
    <property type="molecule type" value="Genomic_DNA"/>
</dbReference>
<protein>
    <submittedName>
        <fullName evidence="7">LysR family transcriptional regulator</fullName>
    </submittedName>
</protein>
<evidence type="ECO:0000313" key="8">
    <source>
        <dbReference type="Proteomes" id="UP000219182"/>
    </source>
</evidence>
<organism evidence="7 8">
    <name type="scientific">Mesorhizobium sanjuanii</name>
    <dbReference type="NCBI Taxonomy" id="2037900"/>
    <lineage>
        <taxon>Bacteria</taxon>
        <taxon>Pseudomonadati</taxon>
        <taxon>Pseudomonadota</taxon>
        <taxon>Alphaproteobacteria</taxon>
        <taxon>Hyphomicrobiales</taxon>
        <taxon>Phyllobacteriaceae</taxon>
        <taxon>Mesorhizobium</taxon>
    </lineage>
</organism>
<keyword evidence="3" id="KW-0805">Transcription regulation</keyword>
<keyword evidence="8" id="KW-1185">Reference proteome</keyword>
<dbReference type="InterPro" id="IPR036390">
    <property type="entry name" value="WH_DNA-bd_sf"/>
</dbReference>
<dbReference type="SUPFAM" id="SSF46785">
    <property type="entry name" value="Winged helix' DNA-binding domain"/>
    <property type="match status" value="1"/>
</dbReference>
<evidence type="ECO:0000256" key="4">
    <source>
        <dbReference type="ARBA" id="ARBA00023125"/>
    </source>
</evidence>
<dbReference type="InterPro" id="IPR050389">
    <property type="entry name" value="LysR-type_TF"/>
</dbReference>
<evidence type="ECO:0000256" key="3">
    <source>
        <dbReference type="ARBA" id="ARBA00023015"/>
    </source>
</evidence>
<dbReference type="InterPro" id="IPR036388">
    <property type="entry name" value="WH-like_DNA-bd_sf"/>
</dbReference>
<evidence type="ECO:0000313" key="7">
    <source>
        <dbReference type="EMBL" id="PDQ20972.1"/>
    </source>
</evidence>
<comment type="caution">
    <text evidence="7">The sequence shown here is derived from an EMBL/GenBank/DDBJ whole genome shotgun (WGS) entry which is preliminary data.</text>
</comment>
<keyword evidence="4" id="KW-0238">DNA-binding</keyword>
<evidence type="ECO:0000256" key="5">
    <source>
        <dbReference type="ARBA" id="ARBA00023163"/>
    </source>
</evidence>
<dbReference type="InterPro" id="IPR000847">
    <property type="entry name" value="LysR_HTH_N"/>
</dbReference>
<dbReference type="SUPFAM" id="SSF53850">
    <property type="entry name" value="Periplasmic binding protein-like II"/>
    <property type="match status" value="1"/>
</dbReference>
<evidence type="ECO:0000259" key="6">
    <source>
        <dbReference type="PROSITE" id="PS50931"/>
    </source>
</evidence>
<proteinExistence type="inferred from homology"/>
<evidence type="ECO:0000256" key="2">
    <source>
        <dbReference type="ARBA" id="ARBA00022458"/>
    </source>
</evidence>
<dbReference type="GO" id="GO:0003677">
    <property type="term" value="F:DNA binding"/>
    <property type="evidence" value="ECO:0007669"/>
    <property type="project" value="UniProtKB-KW"/>
</dbReference>
<dbReference type="Gene3D" id="3.40.190.10">
    <property type="entry name" value="Periplasmic binding protein-like II"/>
    <property type="match status" value="2"/>
</dbReference>
<dbReference type="InterPro" id="IPR037402">
    <property type="entry name" value="YidZ_PBP2"/>
</dbReference>
<dbReference type="Proteomes" id="UP000219182">
    <property type="component" value="Unassembled WGS sequence"/>
</dbReference>
<accession>A0A2A6FGT9</accession>
<dbReference type="PANTHER" id="PTHR30118">
    <property type="entry name" value="HTH-TYPE TRANSCRIPTIONAL REGULATOR LEUO-RELATED"/>
    <property type="match status" value="1"/>
</dbReference>
<name>A0A2A6FGT9_9HYPH</name>
<evidence type="ECO:0000256" key="1">
    <source>
        <dbReference type="ARBA" id="ARBA00009437"/>
    </source>
</evidence>
<sequence length="333" mass="36137">MLNQIDLSRTDLNLLVLFEAVVEERHVGQAAGRLSLSPSAVSHGLRRLRRLFNDPLFLRTPKGVVPTERALDLAGPVAEILARARVVIGAAAPFDAAISTRRFTVGAPDGVSAVFLLPLLAELRRHGPGIDISVRQILPPRAVTTTDSVWEPVLADIEARAMDIAVVPADKVPARFTSRMLYEEDFVITMRAGHPFGEDPTLDAFCRMQHLVVSLTGDAHGFVDDALAQQGRSRRVVLTVPNFMVALAIVADTDLIAALPKTLVAMHAQRFNVVSMEAPLPLVHSHIRAIASKAALMDAGVAWLFEMLGRAVTSQISLAGNRLVPPHQTLPRR</sequence>
<dbReference type="Pfam" id="PF00126">
    <property type="entry name" value="HTH_1"/>
    <property type="match status" value="1"/>
</dbReference>
<reference evidence="7 8" key="1">
    <citation type="submission" date="2017-09" db="EMBL/GenBank/DDBJ databases">
        <title>Mesorhizobum sanjuanii sp. nov. isolated from nodules of Lotus tenuis in saline-alkaline lowlands of Flooding Pampa.</title>
        <authorList>
            <person name="Sannazzaro A.I."/>
            <person name="Torres Tejerizo G.A."/>
            <person name="Fontana F."/>
            <person name="Cumpa Velazquez L.M."/>
            <person name="Hansen L."/>
            <person name="Pistorio M."/>
            <person name="Estrella M.J."/>
        </authorList>
    </citation>
    <scope>NUCLEOTIDE SEQUENCE [LARGE SCALE GENOMIC DNA]</scope>
    <source>
        <strain evidence="7 8">BSA136</strain>
    </source>
</reference>
<dbReference type="InterPro" id="IPR005119">
    <property type="entry name" value="LysR_subst-bd"/>
</dbReference>
<keyword evidence="5" id="KW-0804">Transcription</keyword>
<dbReference type="PROSITE" id="PS50931">
    <property type="entry name" value="HTH_LYSR"/>
    <property type="match status" value="1"/>
</dbReference>
<dbReference type="PANTHER" id="PTHR30118:SF15">
    <property type="entry name" value="TRANSCRIPTIONAL REGULATORY PROTEIN"/>
    <property type="match status" value="1"/>
</dbReference>
<dbReference type="AlphaFoldDB" id="A0A2A6FGT9"/>
<dbReference type="Pfam" id="PF03466">
    <property type="entry name" value="LysR_substrate"/>
    <property type="match status" value="1"/>
</dbReference>
<feature type="domain" description="HTH lysR-type" evidence="6">
    <location>
        <begin position="10"/>
        <end position="67"/>
    </location>
</feature>
<dbReference type="RefSeq" id="WP_097573749.1">
    <property type="nucleotide sequence ID" value="NZ_NWQG01000056.1"/>
</dbReference>
<dbReference type="CDD" id="cd08417">
    <property type="entry name" value="PBP2_Nitroaromatics_like"/>
    <property type="match status" value="1"/>
</dbReference>
<comment type="similarity">
    <text evidence="1">Belongs to the LysR transcriptional regulatory family.</text>
</comment>